<dbReference type="EMBL" id="JENX01000026">
    <property type="protein sequence ID" value="KEI18249.1"/>
    <property type="molecule type" value="Genomic_DNA"/>
</dbReference>
<sequence>MVKNSALEIINERVNEILFELEQKNELLEEHKQILDEIGKLLPKDCELLNELEEVETAMDWERNHTLYICGIEDSNKIKELFN</sequence>
<dbReference type="Proteomes" id="UP000027937">
    <property type="component" value="Unassembled WGS sequence"/>
</dbReference>
<comment type="caution">
    <text evidence="2">The sequence shown here is derived from an EMBL/GenBank/DDBJ whole genome shotgun (WGS) entry which is preliminary data.</text>
</comment>
<name>A0ABR4TGW0_CLOHA</name>
<evidence type="ECO:0000313" key="3">
    <source>
        <dbReference type="Proteomes" id="UP000027937"/>
    </source>
</evidence>
<gene>
    <name evidence="2" type="ORF">Z960_03770</name>
</gene>
<keyword evidence="3" id="KW-1185">Reference proteome</keyword>
<dbReference type="RefSeq" id="WP_039228090.1">
    <property type="nucleotide sequence ID" value="NZ_JENX01000026.1"/>
</dbReference>
<organism evidence="2 3">
    <name type="scientific">Clostridium haemolyticum NCTC 9693</name>
    <dbReference type="NCBI Taxonomy" id="1443114"/>
    <lineage>
        <taxon>Bacteria</taxon>
        <taxon>Bacillati</taxon>
        <taxon>Bacillota</taxon>
        <taxon>Clostridia</taxon>
        <taxon>Eubacteriales</taxon>
        <taxon>Clostridiaceae</taxon>
        <taxon>Clostridium</taxon>
    </lineage>
</organism>
<evidence type="ECO:0000256" key="1">
    <source>
        <dbReference type="SAM" id="Coils"/>
    </source>
</evidence>
<reference evidence="2 3" key="1">
    <citation type="submission" date="2014-02" db="EMBL/GenBank/DDBJ databases">
        <title>Plasmidome dynamics in the species complex Clostridium novyi sensu lato converts strains of independent lineages into distinctly different pathogens.</title>
        <authorList>
            <person name="Skarin H."/>
            <person name="Segerman B."/>
        </authorList>
    </citation>
    <scope>NUCLEOTIDE SEQUENCE [LARGE SCALE GENOMIC DNA]</scope>
    <source>
        <strain evidence="2 3">NCTC 9693</strain>
    </source>
</reference>
<accession>A0ABR4TGW0</accession>
<protein>
    <submittedName>
        <fullName evidence="2">Uncharacterized protein</fullName>
    </submittedName>
</protein>
<keyword evidence="1" id="KW-0175">Coiled coil</keyword>
<proteinExistence type="predicted"/>
<evidence type="ECO:0000313" key="2">
    <source>
        <dbReference type="EMBL" id="KEI18249.1"/>
    </source>
</evidence>
<feature type="coiled-coil region" evidence="1">
    <location>
        <begin position="11"/>
        <end position="41"/>
    </location>
</feature>